<dbReference type="GO" id="GO:0003677">
    <property type="term" value="F:DNA binding"/>
    <property type="evidence" value="ECO:0007669"/>
    <property type="project" value="UniProtKB-KW"/>
</dbReference>
<dbReference type="Gene3D" id="2.60.120.10">
    <property type="entry name" value="Jelly Rolls"/>
    <property type="match status" value="1"/>
</dbReference>
<dbReference type="PROSITE" id="PS50042">
    <property type="entry name" value="CNMP_BINDING_3"/>
    <property type="match status" value="1"/>
</dbReference>
<evidence type="ECO:0000256" key="2">
    <source>
        <dbReference type="ARBA" id="ARBA00023125"/>
    </source>
</evidence>
<organism evidence="6 7">
    <name type="scientific">Candidatus Brachybacterium intestinipullorum</name>
    <dbReference type="NCBI Taxonomy" id="2838512"/>
    <lineage>
        <taxon>Bacteria</taxon>
        <taxon>Bacillati</taxon>
        <taxon>Actinomycetota</taxon>
        <taxon>Actinomycetes</taxon>
        <taxon>Micrococcales</taxon>
        <taxon>Dermabacteraceae</taxon>
        <taxon>Brachybacterium</taxon>
    </lineage>
</organism>
<reference evidence="6" key="1">
    <citation type="journal article" date="2021" name="PeerJ">
        <title>Extensive microbial diversity within the chicken gut microbiome revealed by metagenomics and culture.</title>
        <authorList>
            <person name="Gilroy R."/>
            <person name="Ravi A."/>
            <person name="Getino M."/>
            <person name="Pursley I."/>
            <person name="Horton D.L."/>
            <person name="Alikhan N.F."/>
            <person name="Baker D."/>
            <person name="Gharbi K."/>
            <person name="Hall N."/>
            <person name="Watson M."/>
            <person name="Adriaenssens E.M."/>
            <person name="Foster-Nyarko E."/>
            <person name="Jarju S."/>
            <person name="Secka A."/>
            <person name="Antonio M."/>
            <person name="Oren A."/>
            <person name="Chaudhuri R.R."/>
            <person name="La Ragione R."/>
            <person name="Hildebrand F."/>
            <person name="Pallen M.J."/>
        </authorList>
    </citation>
    <scope>NUCLEOTIDE SEQUENCE</scope>
    <source>
        <strain evidence="6">CHK130-7132</strain>
    </source>
</reference>
<dbReference type="PANTHER" id="PTHR24567">
    <property type="entry name" value="CRP FAMILY TRANSCRIPTIONAL REGULATORY PROTEIN"/>
    <property type="match status" value="1"/>
</dbReference>
<evidence type="ECO:0000259" key="4">
    <source>
        <dbReference type="PROSITE" id="PS50042"/>
    </source>
</evidence>
<dbReference type="EMBL" id="DWWC01000086">
    <property type="protein sequence ID" value="HJC68860.1"/>
    <property type="molecule type" value="Genomic_DNA"/>
</dbReference>
<dbReference type="PROSITE" id="PS51063">
    <property type="entry name" value="HTH_CRP_2"/>
    <property type="match status" value="1"/>
</dbReference>
<accession>A0A9D2TFV4</accession>
<name>A0A9D2TFV4_9MICO</name>
<dbReference type="InterPro" id="IPR018490">
    <property type="entry name" value="cNMP-bd_dom_sf"/>
</dbReference>
<gene>
    <name evidence="6" type="ORF">H9932_04150</name>
</gene>
<proteinExistence type="predicted"/>
<dbReference type="InterPro" id="IPR050397">
    <property type="entry name" value="Env_Response_Regulators"/>
</dbReference>
<keyword evidence="3" id="KW-0804">Transcription</keyword>
<keyword evidence="2" id="KW-0238">DNA-binding</keyword>
<dbReference type="SUPFAM" id="SSF51206">
    <property type="entry name" value="cAMP-binding domain-like"/>
    <property type="match status" value="1"/>
</dbReference>
<dbReference type="InterPro" id="IPR036390">
    <property type="entry name" value="WH_DNA-bd_sf"/>
</dbReference>
<dbReference type="InterPro" id="IPR012318">
    <property type="entry name" value="HTH_CRP"/>
</dbReference>
<dbReference type="AlphaFoldDB" id="A0A9D2TFV4"/>
<dbReference type="SUPFAM" id="SSF46785">
    <property type="entry name" value="Winged helix' DNA-binding domain"/>
    <property type="match status" value="1"/>
</dbReference>
<evidence type="ECO:0000313" key="6">
    <source>
        <dbReference type="EMBL" id="HJC68860.1"/>
    </source>
</evidence>
<keyword evidence="1" id="KW-0805">Transcription regulation</keyword>
<evidence type="ECO:0000256" key="3">
    <source>
        <dbReference type="ARBA" id="ARBA00023163"/>
    </source>
</evidence>
<dbReference type="PRINTS" id="PR00034">
    <property type="entry name" value="HTHCRP"/>
</dbReference>
<dbReference type="PANTHER" id="PTHR24567:SF26">
    <property type="entry name" value="REGULATORY PROTEIN YEIL"/>
    <property type="match status" value="1"/>
</dbReference>
<sequence length="254" mass="27875">MTSPVGRRTIPVREIRIPHSCPRPARLSVLAGSEWFGCLDGQELAEVESLMIRRAWTAGDRLFHAGDEADALFMVARGRVKLQQVRPDGSEVVTDVLAPGEVCGALGILARPFQRHTAEALVDTCTLGIRQSDLRRVLTEHPQVALHVIDQVSARLARAESLIGAQATRTVPARLATTLLRLAAKLGRERGAQGVLLEVPLSRADLAGLARSTPESVSRVLSRWKEEGLIDSGRRWVSLLDRARLERIAQEQEI</sequence>
<protein>
    <submittedName>
        <fullName evidence="6">Crp/Fnr family transcriptional regulator</fullName>
    </submittedName>
</protein>
<evidence type="ECO:0000259" key="5">
    <source>
        <dbReference type="PROSITE" id="PS51063"/>
    </source>
</evidence>
<dbReference type="Pfam" id="PF00027">
    <property type="entry name" value="cNMP_binding"/>
    <property type="match status" value="1"/>
</dbReference>
<comment type="caution">
    <text evidence="6">The sequence shown here is derived from an EMBL/GenBank/DDBJ whole genome shotgun (WGS) entry which is preliminary data.</text>
</comment>
<reference evidence="6" key="2">
    <citation type="submission" date="2021-04" db="EMBL/GenBank/DDBJ databases">
        <authorList>
            <person name="Gilroy R."/>
        </authorList>
    </citation>
    <scope>NUCLEOTIDE SEQUENCE</scope>
    <source>
        <strain evidence="6">CHK130-7132</strain>
    </source>
</reference>
<dbReference type="CDD" id="cd00038">
    <property type="entry name" value="CAP_ED"/>
    <property type="match status" value="1"/>
</dbReference>
<dbReference type="SMART" id="SM00419">
    <property type="entry name" value="HTH_CRP"/>
    <property type="match status" value="1"/>
</dbReference>
<feature type="domain" description="Cyclic nucleotide-binding" evidence="4">
    <location>
        <begin position="35"/>
        <end position="155"/>
    </location>
</feature>
<dbReference type="GO" id="GO:0005829">
    <property type="term" value="C:cytosol"/>
    <property type="evidence" value="ECO:0007669"/>
    <property type="project" value="TreeGrafter"/>
</dbReference>
<dbReference type="InterPro" id="IPR000595">
    <property type="entry name" value="cNMP-bd_dom"/>
</dbReference>
<dbReference type="GO" id="GO:0003700">
    <property type="term" value="F:DNA-binding transcription factor activity"/>
    <property type="evidence" value="ECO:0007669"/>
    <property type="project" value="TreeGrafter"/>
</dbReference>
<evidence type="ECO:0000313" key="7">
    <source>
        <dbReference type="Proteomes" id="UP000823854"/>
    </source>
</evidence>
<dbReference type="Proteomes" id="UP000823854">
    <property type="component" value="Unassembled WGS sequence"/>
</dbReference>
<feature type="domain" description="HTH crp-type" evidence="5">
    <location>
        <begin position="169"/>
        <end position="243"/>
    </location>
</feature>
<evidence type="ECO:0000256" key="1">
    <source>
        <dbReference type="ARBA" id="ARBA00023015"/>
    </source>
</evidence>
<dbReference type="SMART" id="SM00100">
    <property type="entry name" value="cNMP"/>
    <property type="match status" value="1"/>
</dbReference>
<dbReference type="InterPro" id="IPR014710">
    <property type="entry name" value="RmlC-like_jellyroll"/>
</dbReference>
<dbReference type="Pfam" id="PF13545">
    <property type="entry name" value="HTH_Crp_2"/>
    <property type="match status" value="1"/>
</dbReference>